<evidence type="ECO:0000313" key="2">
    <source>
        <dbReference type="Proteomes" id="UP001084197"/>
    </source>
</evidence>
<dbReference type="Proteomes" id="UP001084197">
    <property type="component" value="Unassembled WGS sequence"/>
</dbReference>
<reference evidence="1" key="1">
    <citation type="submission" date="2022-11" db="EMBL/GenBank/DDBJ databases">
        <title>WGS of Natronobacillus azotifigens 24KS-1, an anaerobic diazotrophic haloalkaliphile from soda-rich habitats.</title>
        <authorList>
            <person name="Sorokin D.Y."/>
            <person name="Merkel A.Y."/>
        </authorList>
    </citation>
    <scope>NUCLEOTIDE SEQUENCE</scope>
    <source>
        <strain evidence="1">24KS-1</strain>
    </source>
</reference>
<dbReference type="SUPFAM" id="SSF53901">
    <property type="entry name" value="Thiolase-like"/>
    <property type="match status" value="1"/>
</dbReference>
<dbReference type="NCBIfam" id="NF009069">
    <property type="entry name" value="PRK12404.1"/>
    <property type="match status" value="1"/>
</dbReference>
<organism evidence="1 2">
    <name type="scientific">Natronobacillus azotifigens</name>
    <dbReference type="NCBI Taxonomy" id="472978"/>
    <lineage>
        <taxon>Bacteria</taxon>
        <taxon>Bacillati</taxon>
        <taxon>Bacillota</taxon>
        <taxon>Bacilli</taxon>
        <taxon>Bacillales</taxon>
        <taxon>Bacillaceae</taxon>
        <taxon>Natronobacillus</taxon>
    </lineage>
</organism>
<sequence>MLLGRQTWLFNQKPKIISTGTVGGPIESEGKLADDFDLLHKDLFMKQPSFEQAEQQLIEDACKIAIQKQKMRFEDVNFFLSGDLVNQMTPTNFAARNNKIPFLGISNACATSTGALALASYFVDTNGADFVLTGTGSHHGAVEKQFRYPTDYGAQKPPTSQWTVTGAGVGLVSKIGTGPEITSATIGKVVDLNQSDPLNMGAAMAPAAVDTISTHLAERAVDVNYYDLIVTGDLGEIGNSIALEMLQDQGIQINENKFKDCGLMLYKSNQEVFAGGSGAGCSAVVTYGHLWKKMNNKQLNKILIVATGALLSPLSASQNQSIPTIAHAVSIENGGV</sequence>
<accession>A0A9J6REX0</accession>
<dbReference type="EMBL" id="JAPRAT010000025">
    <property type="protein sequence ID" value="MCZ0703942.1"/>
    <property type="molecule type" value="Genomic_DNA"/>
</dbReference>
<dbReference type="NCBIfam" id="TIGR02845">
    <property type="entry name" value="spore_V_AD"/>
    <property type="match status" value="1"/>
</dbReference>
<dbReference type="GO" id="GO:0016746">
    <property type="term" value="F:acyltransferase activity"/>
    <property type="evidence" value="ECO:0007669"/>
    <property type="project" value="InterPro"/>
</dbReference>
<comment type="caution">
    <text evidence="1">The sequence shown here is derived from an EMBL/GenBank/DDBJ whole genome shotgun (WGS) entry which is preliminary data.</text>
</comment>
<name>A0A9J6REX0_9BACI</name>
<dbReference type="AlphaFoldDB" id="A0A9J6REX0"/>
<dbReference type="NCBIfam" id="NF006160">
    <property type="entry name" value="PRK08304.1"/>
    <property type="match status" value="1"/>
</dbReference>
<dbReference type="RefSeq" id="WP_268780707.1">
    <property type="nucleotide sequence ID" value="NZ_JAPRAT010000025.1"/>
</dbReference>
<dbReference type="Gene3D" id="3.40.47.40">
    <property type="entry name" value="Stage V sporulation protein AD"/>
    <property type="match status" value="1"/>
</dbReference>
<keyword evidence="2" id="KW-1185">Reference proteome</keyword>
<dbReference type="InterPro" id="IPR010894">
    <property type="entry name" value="SpoVAD"/>
</dbReference>
<dbReference type="PIRSF" id="PIRSF011570">
    <property type="entry name" value="SpoVAD"/>
    <property type="match status" value="1"/>
</dbReference>
<dbReference type="InterPro" id="IPR016039">
    <property type="entry name" value="Thiolase-like"/>
</dbReference>
<proteinExistence type="predicted"/>
<dbReference type="Pfam" id="PF07451">
    <property type="entry name" value="SpoVAD"/>
    <property type="match status" value="1"/>
</dbReference>
<dbReference type="InterPro" id="IPR038369">
    <property type="entry name" value="SpoVAD_sf"/>
</dbReference>
<evidence type="ECO:0000313" key="1">
    <source>
        <dbReference type="EMBL" id="MCZ0703942.1"/>
    </source>
</evidence>
<protein>
    <submittedName>
        <fullName evidence="1">Stage V sporulation protein AD</fullName>
    </submittedName>
</protein>
<gene>
    <name evidence="1" type="primary">spoVAD</name>
    <name evidence="1" type="ORF">OWO01_12040</name>
</gene>